<reference evidence="2 3" key="1">
    <citation type="submission" date="2020-08" db="EMBL/GenBank/DDBJ databases">
        <title>Genomic Encyclopedia of Type Strains, Phase IV (KMG-IV): sequencing the most valuable type-strain genomes for metagenomic binning, comparative biology and taxonomic classification.</title>
        <authorList>
            <person name="Goeker M."/>
        </authorList>
    </citation>
    <scope>NUCLEOTIDE SEQUENCE [LARGE SCALE GENOMIC DNA]</scope>
    <source>
        <strain evidence="2 3">DSM 105074</strain>
    </source>
</reference>
<keyword evidence="2" id="KW-0223">Dioxygenase</keyword>
<dbReference type="InterPro" id="IPR037523">
    <property type="entry name" value="VOC_core"/>
</dbReference>
<dbReference type="PANTHER" id="PTHR39175">
    <property type="entry name" value="FAMILY PROTEIN, PUTATIVE (AFU_ORTHOLOGUE AFUA_3G15060)-RELATED"/>
    <property type="match status" value="1"/>
</dbReference>
<keyword evidence="3" id="KW-1185">Reference proteome</keyword>
<dbReference type="Gene3D" id="3.10.180.10">
    <property type="entry name" value="2,3-Dihydroxybiphenyl 1,2-Dioxygenase, domain 1"/>
    <property type="match status" value="1"/>
</dbReference>
<dbReference type="GO" id="GO:0016829">
    <property type="term" value="F:lyase activity"/>
    <property type="evidence" value="ECO:0007669"/>
    <property type="project" value="UniProtKB-KW"/>
</dbReference>
<dbReference type="SUPFAM" id="SSF54593">
    <property type="entry name" value="Glyoxalase/Bleomycin resistance protein/Dihydroxybiphenyl dioxygenase"/>
    <property type="match status" value="1"/>
</dbReference>
<evidence type="ECO:0000313" key="2">
    <source>
        <dbReference type="EMBL" id="MBB5283408.1"/>
    </source>
</evidence>
<sequence length="118" mass="13186">MIHFKRLDHVLITIPPGTKAAARAFYGGTLGLEEIAGQHPRGATWYRIGDIELHLTEEEGTYHSDRHPAFEVADLAAARAFLESQGVGISTSSPIAGRERCFFRDPFGNRFELIEYLK</sequence>
<dbReference type="InterPro" id="IPR029068">
    <property type="entry name" value="Glyas_Bleomycin-R_OHBP_Dase"/>
</dbReference>
<keyword evidence="2" id="KW-0560">Oxidoreductase</keyword>
<comment type="caution">
    <text evidence="2">The sequence shown here is derived from an EMBL/GenBank/DDBJ whole genome shotgun (WGS) entry which is preliminary data.</text>
</comment>
<dbReference type="RefSeq" id="WP_184172774.1">
    <property type="nucleotide sequence ID" value="NZ_JACHGF010000002.1"/>
</dbReference>
<accession>A0A840TTP3</accession>
<dbReference type="InterPro" id="IPR004360">
    <property type="entry name" value="Glyas_Fos-R_dOase_dom"/>
</dbReference>
<organism evidence="2 3">
    <name type="scientific">Rhabdobacter roseus</name>
    <dbReference type="NCBI Taxonomy" id="1655419"/>
    <lineage>
        <taxon>Bacteria</taxon>
        <taxon>Pseudomonadati</taxon>
        <taxon>Bacteroidota</taxon>
        <taxon>Cytophagia</taxon>
        <taxon>Cytophagales</taxon>
        <taxon>Cytophagaceae</taxon>
        <taxon>Rhabdobacter</taxon>
    </lineage>
</organism>
<dbReference type="EMBL" id="JACHGF010000002">
    <property type="protein sequence ID" value="MBB5283408.1"/>
    <property type="molecule type" value="Genomic_DNA"/>
</dbReference>
<proteinExistence type="predicted"/>
<dbReference type="AlphaFoldDB" id="A0A840TTP3"/>
<dbReference type="PANTHER" id="PTHR39175:SF1">
    <property type="entry name" value="FAMILY PROTEIN, PUTATIVE (AFU_ORTHOLOGUE AFUA_3G15060)-RELATED"/>
    <property type="match status" value="1"/>
</dbReference>
<dbReference type="Pfam" id="PF00903">
    <property type="entry name" value="Glyoxalase"/>
    <property type="match status" value="1"/>
</dbReference>
<dbReference type="Proteomes" id="UP000557307">
    <property type="component" value="Unassembled WGS sequence"/>
</dbReference>
<evidence type="ECO:0000259" key="1">
    <source>
        <dbReference type="PROSITE" id="PS51819"/>
    </source>
</evidence>
<protein>
    <submittedName>
        <fullName evidence="2">Catechol 2,3-dioxygenase-like lactoylglutathione lyase family enzyme</fullName>
    </submittedName>
</protein>
<name>A0A840TTP3_9BACT</name>
<gene>
    <name evidence="2" type="ORF">HNQ92_001534</name>
</gene>
<dbReference type="GO" id="GO:0051213">
    <property type="term" value="F:dioxygenase activity"/>
    <property type="evidence" value="ECO:0007669"/>
    <property type="project" value="UniProtKB-KW"/>
</dbReference>
<keyword evidence="2" id="KW-0456">Lyase</keyword>
<feature type="domain" description="VOC" evidence="1">
    <location>
        <begin position="6"/>
        <end position="116"/>
    </location>
</feature>
<evidence type="ECO:0000313" key="3">
    <source>
        <dbReference type="Proteomes" id="UP000557307"/>
    </source>
</evidence>
<dbReference type="PROSITE" id="PS51819">
    <property type="entry name" value="VOC"/>
    <property type="match status" value="1"/>
</dbReference>